<evidence type="ECO:0000313" key="2">
    <source>
        <dbReference type="Proteomes" id="UP001500804"/>
    </source>
</evidence>
<dbReference type="InterPro" id="IPR024932">
    <property type="entry name" value="ApbE"/>
</dbReference>
<evidence type="ECO:0000313" key="1">
    <source>
        <dbReference type="EMBL" id="GAA5117448.1"/>
    </source>
</evidence>
<reference evidence="2" key="1">
    <citation type="journal article" date="2019" name="Int. J. Syst. Evol. Microbiol.">
        <title>The Global Catalogue of Microorganisms (GCM) 10K type strain sequencing project: providing services to taxonomists for standard genome sequencing and annotation.</title>
        <authorList>
            <consortium name="The Broad Institute Genomics Platform"/>
            <consortium name="The Broad Institute Genome Sequencing Center for Infectious Disease"/>
            <person name="Wu L."/>
            <person name="Ma J."/>
        </authorList>
    </citation>
    <scope>NUCLEOTIDE SEQUENCE [LARGE SCALE GENOMIC DNA]</scope>
    <source>
        <strain evidence="2">JCM 18302</strain>
    </source>
</reference>
<name>A0ABP9NF89_9PSEU</name>
<accession>A0ABP9NF89</accession>
<evidence type="ECO:0008006" key="3">
    <source>
        <dbReference type="Google" id="ProtNLM"/>
    </source>
</evidence>
<dbReference type="EMBL" id="BAABJO010000006">
    <property type="protein sequence ID" value="GAA5117448.1"/>
    <property type="molecule type" value="Genomic_DNA"/>
</dbReference>
<proteinExistence type="predicted"/>
<protein>
    <recommendedName>
        <fullName evidence="3">FAD:protein FMN transferase</fullName>
    </recommendedName>
</protein>
<dbReference type="InterPro" id="IPR003374">
    <property type="entry name" value="ApbE-like_sf"/>
</dbReference>
<dbReference type="SUPFAM" id="SSF143631">
    <property type="entry name" value="ApbE-like"/>
    <property type="match status" value="1"/>
</dbReference>
<sequence>MTISLHTGIRTATVSSAWTAWDAPFRLVVTDPWAMHHARLHVTDLVGALVASVGRRLPPARRDARLAELLGGTCPAPRPFPYGIASAAADADVHRPAPVPWQQEFTAAARARDGWTVAPGPSAAALLAQRCAELVAESCSCGVLVAFGDHVATSGLAPVGGWRVQLRDAPGAPTTIVAIDGGAISSVGCGRPGQPDRLQPFVVPATGRAVVPAWRSVAVAAADAPAASAACTGALLRGAAAPAWLAELGLPARLVDVHGVSHRVGHWPA</sequence>
<dbReference type="Gene3D" id="3.10.520.10">
    <property type="entry name" value="ApbE-like domains"/>
    <property type="match status" value="1"/>
</dbReference>
<gene>
    <name evidence="1" type="ORF">GCM10023320_19810</name>
</gene>
<dbReference type="Proteomes" id="UP001500804">
    <property type="component" value="Unassembled WGS sequence"/>
</dbReference>
<organism evidence="1 2">
    <name type="scientific">Pseudonocardia adelaidensis</name>
    <dbReference type="NCBI Taxonomy" id="648754"/>
    <lineage>
        <taxon>Bacteria</taxon>
        <taxon>Bacillati</taxon>
        <taxon>Actinomycetota</taxon>
        <taxon>Actinomycetes</taxon>
        <taxon>Pseudonocardiales</taxon>
        <taxon>Pseudonocardiaceae</taxon>
        <taxon>Pseudonocardia</taxon>
    </lineage>
</organism>
<dbReference type="Pfam" id="PF02424">
    <property type="entry name" value="ApbE"/>
    <property type="match status" value="1"/>
</dbReference>
<dbReference type="RefSeq" id="WP_345604589.1">
    <property type="nucleotide sequence ID" value="NZ_BAABJO010000006.1"/>
</dbReference>
<comment type="caution">
    <text evidence="1">The sequence shown here is derived from an EMBL/GenBank/DDBJ whole genome shotgun (WGS) entry which is preliminary data.</text>
</comment>
<keyword evidence="2" id="KW-1185">Reference proteome</keyword>